<evidence type="ECO:0000256" key="1">
    <source>
        <dbReference type="SAM" id="MobiDB-lite"/>
    </source>
</evidence>
<dbReference type="PANTHER" id="PTHR31094:SF3">
    <property type="entry name" value="OS04G0613300 PROTEIN"/>
    <property type="match status" value="1"/>
</dbReference>
<dbReference type="Proteomes" id="UP000797356">
    <property type="component" value="Chromosome 12"/>
</dbReference>
<dbReference type="Pfam" id="PF10184">
    <property type="entry name" value="DUF2358"/>
    <property type="match status" value="1"/>
</dbReference>
<protein>
    <submittedName>
        <fullName evidence="2">Uncharacterized protein</fullName>
    </submittedName>
</protein>
<reference evidence="2" key="1">
    <citation type="journal article" date="2017" name="Gigascience">
        <title>The genome draft of coconut (Cocos nucifera).</title>
        <authorList>
            <person name="Xiao Y."/>
            <person name="Xu P."/>
            <person name="Fan H."/>
            <person name="Baudouin L."/>
            <person name="Xia W."/>
            <person name="Bocs S."/>
            <person name="Xu J."/>
            <person name="Li Q."/>
            <person name="Guo A."/>
            <person name="Zhou L."/>
            <person name="Li J."/>
            <person name="Wu Y."/>
            <person name="Ma Z."/>
            <person name="Armero A."/>
            <person name="Issali A.E."/>
            <person name="Liu N."/>
            <person name="Peng M."/>
            <person name="Yang Y."/>
        </authorList>
    </citation>
    <scope>NUCLEOTIDE SEQUENCE</scope>
    <source>
        <tissue evidence="2">Spear leaf of Hainan Tall coconut</tissue>
    </source>
</reference>
<sequence>MAFFLPKISSSPLLPHPCPSQNNPSRPFFSSSPLTNLEPPPVRDATREKPPALHGKPPAALHETKKKSEKNSDKDDFYLNLGLAVRTLRDDLPSLFSKDLNYGIYRDDITFIDPLNTFHGIENYKLIFWALRLHGRILFREIGLKIFRVWQLSESMILIRWELQGVPRVPWEARGRFQGTSRCLSFFLAVVDGGTNSFKFLVHAFTFGHLLTSTSTWRPSSLAVAMMPMATPPLLNSYALTAFHLSVTCTHAIVTSAFETAPTRISSLWLKVKFFTSEAVMNLALNDNAHDWDMANMYERGLGAAILSSSLNMAVSRAVDTRMNCKAYGQETASRQQMRHKDVILWLSLHGGNARSENLFCLVYHHPFAAGYESLAIFFSLRFH</sequence>
<gene>
    <name evidence="2" type="ORF">COCNU_12G001100</name>
</gene>
<keyword evidence="3" id="KW-1185">Reference proteome</keyword>
<proteinExistence type="predicted"/>
<dbReference type="OrthoDB" id="44820at2759"/>
<feature type="compositionally biased region" description="Low complexity" evidence="1">
    <location>
        <begin position="9"/>
        <end position="33"/>
    </location>
</feature>
<accession>A0A8K0IQQ1</accession>
<reference evidence="2" key="2">
    <citation type="submission" date="2019-07" db="EMBL/GenBank/DDBJ databases">
        <authorList>
            <person name="Yang Y."/>
            <person name="Bocs S."/>
            <person name="Baudouin L."/>
        </authorList>
    </citation>
    <scope>NUCLEOTIDE SEQUENCE</scope>
    <source>
        <tissue evidence="2">Spear leaf of Hainan Tall coconut</tissue>
    </source>
</reference>
<comment type="caution">
    <text evidence="2">The sequence shown here is derived from an EMBL/GenBank/DDBJ whole genome shotgun (WGS) entry which is preliminary data.</text>
</comment>
<dbReference type="PANTHER" id="PTHR31094">
    <property type="entry name" value="RIKEN CDNA 2310061I04 GENE"/>
    <property type="match status" value="1"/>
</dbReference>
<dbReference type="EMBL" id="CM017883">
    <property type="protein sequence ID" value="KAG1365110.1"/>
    <property type="molecule type" value="Genomic_DNA"/>
</dbReference>
<dbReference type="InterPro" id="IPR018790">
    <property type="entry name" value="DUF2358"/>
</dbReference>
<evidence type="ECO:0000313" key="3">
    <source>
        <dbReference type="Proteomes" id="UP000797356"/>
    </source>
</evidence>
<dbReference type="InterPro" id="IPR032710">
    <property type="entry name" value="NTF2-like_dom_sf"/>
</dbReference>
<dbReference type="SUPFAM" id="SSF54427">
    <property type="entry name" value="NTF2-like"/>
    <property type="match status" value="1"/>
</dbReference>
<organism evidence="2 3">
    <name type="scientific">Cocos nucifera</name>
    <name type="common">Coconut palm</name>
    <dbReference type="NCBI Taxonomy" id="13894"/>
    <lineage>
        <taxon>Eukaryota</taxon>
        <taxon>Viridiplantae</taxon>
        <taxon>Streptophyta</taxon>
        <taxon>Embryophyta</taxon>
        <taxon>Tracheophyta</taxon>
        <taxon>Spermatophyta</taxon>
        <taxon>Magnoliopsida</taxon>
        <taxon>Liliopsida</taxon>
        <taxon>Arecaceae</taxon>
        <taxon>Arecoideae</taxon>
        <taxon>Cocoseae</taxon>
        <taxon>Attaleinae</taxon>
        <taxon>Cocos</taxon>
    </lineage>
</organism>
<name>A0A8K0IQQ1_COCNU</name>
<feature type="region of interest" description="Disordered" evidence="1">
    <location>
        <begin position="1"/>
        <end position="71"/>
    </location>
</feature>
<dbReference type="AlphaFoldDB" id="A0A8K0IQQ1"/>
<evidence type="ECO:0000313" key="2">
    <source>
        <dbReference type="EMBL" id="KAG1365110.1"/>
    </source>
</evidence>